<dbReference type="EMBL" id="CP108318">
    <property type="protein sequence ID" value="WTW66045.1"/>
    <property type="molecule type" value="Genomic_DNA"/>
</dbReference>
<dbReference type="AlphaFoldDB" id="A0AAU2VFG6"/>
<feature type="region of interest" description="Disordered" evidence="1">
    <location>
        <begin position="24"/>
        <end position="74"/>
    </location>
</feature>
<evidence type="ECO:0000313" key="3">
    <source>
        <dbReference type="EMBL" id="WTW66045.1"/>
    </source>
</evidence>
<feature type="chain" id="PRO_5043468893" evidence="2">
    <location>
        <begin position="27"/>
        <end position="74"/>
    </location>
</feature>
<sequence length="74" mass="7487">MRVRTTMAAFALAAVAVLATAATAAADGDDEPHGTITQTATSDEGPDRVVPFRGDNGGHGNWNSSPAFAPMASD</sequence>
<accession>A0AAU2VFG6</accession>
<reference evidence="3" key="1">
    <citation type="submission" date="2022-10" db="EMBL/GenBank/DDBJ databases">
        <title>The complete genomes of actinobacterial strains from the NBC collection.</title>
        <authorList>
            <person name="Joergensen T.S."/>
            <person name="Alvarez Arevalo M."/>
            <person name="Sterndorff E.B."/>
            <person name="Faurdal D."/>
            <person name="Vuksanovic O."/>
            <person name="Mourched A.-S."/>
            <person name="Charusanti P."/>
            <person name="Shaw S."/>
            <person name="Blin K."/>
            <person name="Weber T."/>
        </authorList>
    </citation>
    <scope>NUCLEOTIDE SEQUENCE</scope>
    <source>
        <strain evidence="3">NBC_00003</strain>
    </source>
</reference>
<organism evidence="3">
    <name type="scientific">Streptomyces sp. NBC_00003</name>
    <dbReference type="NCBI Taxonomy" id="2903608"/>
    <lineage>
        <taxon>Bacteria</taxon>
        <taxon>Bacillati</taxon>
        <taxon>Actinomycetota</taxon>
        <taxon>Actinomycetes</taxon>
        <taxon>Kitasatosporales</taxon>
        <taxon>Streptomycetaceae</taxon>
        <taxon>Streptomyces</taxon>
    </lineage>
</organism>
<evidence type="ECO:0000256" key="1">
    <source>
        <dbReference type="SAM" id="MobiDB-lite"/>
    </source>
</evidence>
<gene>
    <name evidence="3" type="ORF">OG549_38420</name>
</gene>
<feature type="signal peptide" evidence="2">
    <location>
        <begin position="1"/>
        <end position="26"/>
    </location>
</feature>
<proteinExistence type="predicted"/>
<keyword evidence="2" id="KW-0732">Signal</keyword>
<evidence type="ECO:0000256" key="2">
    <source>
        <dbReference type="SAM" id="SignalP"/>
    </source>
</evidence>
<protein>
    <submittedName>
        <fullName evidence="3">Uncharacterized protein</fullName>
    </submittedName>
</protein>
<name>A0AAU2VFG6_9ACTN</name>